<dbReference type="InParanoid" id="A0A1Y1ZAJ3"/>
<dbReference type="PANTHER" id="PTHR47936:SF1">
    <property type="entry name" value="PENTATRICOPEPTIDE REPEAT-CONTAINING PROTEIN GUN1, CHLOROPLASTIC"/>
    <property type="match status" value="1"/>
</dbReference>
<dbReference type="Pfam" id="PF13041">
    <property type="entry name" value="PPR_2"/>
    <property type="match status" value="1"/>
</dbReference>
<gene>
    <name evidence="3" type="ORF">K493DRAFT_344116</name>
</gene>
<dbReference type="InterPro" id="IPR002885">
    <property type="entry name" value="PPR_rpt"/>
</dbReference>
<proteinExistence type="predicted"/>
<organism evidence="3 4">
    <name type="scientific">Basidiobolus meristosporus CBS 931.73</name>
    <dbReference type="NCBI Taxonomy" id="1314790"/>
    <lineage>
        <taxon>Eukaryota</taxon>
        <taxon>Fungi</taxon>
        <taxon>Fungi incertae sedis</taxon>
        <taxon>Zoopagomycota</taxon>
        <taxon>Entomophthoromycotina</taxon>
        <taxon>Basidiobolomycetes</taxon>
        <taxon>Basidiobolales</taxon>
        <taxon>Basidiobolaceae</taxon>
        <taxon>Basidiobolus</taxon>
    </lineage>
</organism>
<feature type="repeat" description="PPR" evidence="2">
    <location>
        <begin position="223"/>
        <end position="257"/>
    </location>
</feature>
<evidence type="ECO:0000313" key="4">
    <source>
        <dbReference type="Proteomes" id="UP000193498"/>
    </source>
</evidence>
<sequence>MSQLGYVPSEATLASLLKALSIRENDLQQVIKRYLKKGAMSTETEEKIASWKEENNLNTAWEILISTEKHFTYKQGVYDGLLRNFAHQGDIKRGAEILHKINDLPHLKPSAMTYASLILLYSEAKDFSSSMKYFEKFRSQLGSFLNDQRNLQSVYSIAIISCLENGEFDRAEKILERTMLEDDIIPDVLTYNSIITHLVNNGKFDEALEWFTRLKKAQVGRPNEVTYNVLLSSACDAERFDNAKKIYKDKRAMSVSSRYSVLETLAKLSLKNRDVQLWVEVLQEMKDLGFKPRMEFCRRSMEALFEFEDSSRNVEAFETLILLLSKESKSRREALDFATYVLQSQKSDSKFVLKSLKTLLKYEIRPNDHISAVVVDSYKHTADPHVTADVYGYIAASYIIASNRDPESLKEIEVLASQSSRYIDGTGLDNLYQSIGDALFGSKSSGVKTLWKQELLSCQHSSISERVLHALKKAELSSKLSHNIIEKCGESKGLPVAESLLEDAVNSQVLLTPQAFSELIERLGIENRLEDAEKILKISDSIYQNIKDPKERNKARLFPTNSLLCAFASRKNLPKAQEYYESIVNMGEYPSANACAQYLFLLHSPDASKIALDAYEELRIRGLRLTHDFFRALWSKIAYSADLSTMADIYLEMKHYQIQPTELTYNTLINTSLNMHNSTSAHQYYREMLQDTGCKLSPIPFNTMMTYYINQRDQVKVAECFKDLQASKVTPNGYTYKLLLQAYAFLEPFDISKCQEILSGITHPEPYHYNLVIASAGRMQKDPQLVEQIFKEMLERKVVANESTYRTLAQVYESFGDQERYDEVRKHLKHLEANLS</sequence>
<dbReference type="PROSITE" id="PS51375">
    <property type="entry name" value="PPR"/>
    <property type="match status" value="2"/>
</dbReference>
<evidence type="ECO:0000313" key="3">
    <source>
        <dbReference type="EMBL" id="ORY07196.1"/>
    </source>
</evidence>
<evidence type="ECO:0000256" key="1">
    <source>
        <dbReference type="ARBA" id="ARBA00022737"/>
    </source>
</evidence>
<dbReference type="PANTHER" id="PTHR47936">
    <property type="entry name" value="PPR_LONG DOMAIN-CONTAINING PROTEIN"/>
    <property type="match status" value="1"/>
</dbReference>
<keyword evidence="1" id="KW-0677">Repeat</keyword>
<dbReference type="STRING" id="1314790.A0A1Y1ZAJ3"/>
<keyword evidence="4" id="KW-1185">Reference proteome</keyword>
<dbReference type="SUPFAM" id="SSF81901">
    <property type="entry name" value="HCP-like"/>
    <property type="match status" value="1"/>
</dbReference>
<dbReference type="Proteomes" id="UP000193498">
    <property type="component" value="Unassembled WGS sequence"/>
</dbReference>
<reference evidence="3 4" key="1">
    <citation type="submission" date="2016-07" db="EMBL/GenBank/DDBJ databases">
        <title>Pervasive Adenine N6-methylation of Active Genes in Fungi.</title>
        <authorList>
            <consortium name="DOE Joint Genome Institute"/>
            <person name="Mondo S.J."/>
            <person name="Dannebaum R.O."/>
            <person name="Kuo R.C."/>
            <person name="Labutti K."/>
            <person name="Haridas S."/>
            <person name="Kuo A."/>
            <person name="Salamov A."/>
            <person name="Ahrendt S.R."/>
            <person name="Lipzen A."/>
            <person name="Sullivan W."/>
            <person name="Andreopoulos W.B."/>
            <person name="Clum A."/>
            <person name="Lindquist E."/>
            <person name="Daum C."/>
            <person name="Ramamoorthy G.K."/>
            <person name="Gryganskyi A."/>
            <person name="Culley D."/>
            <person name="Magnuson J.K."/>
            <person name="James T.Y."/>
            <person name="O'Malley M.A."/>
            <person name="Stajich J.E."/>
            <person name="Spatafora J.W."/>
            <person name="Visel A."/>
            <person name="Grigoriev I.V."/>
        </authorList>
    </citation>
    <scope>NUCLEOTIDE SEQUENCE [LARGE SCALE GENOMIC DNA]</scope>
    <source>
        <strain evidence="3 4">CBS 931.73</strain>
    </source>
</reference>
<dbReference type="Pfam" id="PF13812">
    <property type="entry name" value="PPR_3"/>
    <property type="match status" value="2"/>
</dbReference>
<dbReference type="AlphaFoldDB" id="A0A1Y1ZAJ3"/>
<dbReference type="GO" id="GO:0031930">
    <property type="term" value="P:mitochondria-nucleus signaling pathway"/>
    <property type="evidence" value="ECO:0007669"/>
    <property type="project" value="TreeGrafter"/>
</dbReference>
<evidence type="ECO:0008006" key="5">
    <source>
        <dbReference type="Google" id="ProtNLM"/>
    </source>
</evidence>
<dbReference type="NCBIfam" id="TIGR00756">
    <property type="entry name" value="PPR"/>
    <property type="match status" value="2"/>
</dbReference>
<name>A0A1Y1ZAJ3_9FUNG</name>
<comment type="caution">
    <text evidence="3">The sequence shown here is derived from an EMBL/GenBank/DDBJ whole genome shotgun (WGS) entry which is preliminary data.</text>
</comment>
<evidence type="ECO:0000256" key="2">
    <source>
        <dbReference type="PROSITE-ProRule" id="PRU00708"/>
    </source>
</evidence>
<accession>A0A1Y1ZAJ3</accession>
<dbReference type="Gene3D" id="1.25.40.10">
    <property type="entry name" value="Tetratricopeptide repeat domain"/>
    <property type="match status" value="4"/>
</dbReference>
<dbReference type="InterPro" id="IPR011990">
    <property type="entry name" value="TPR-like_helical_dom_sf"/>
</dbReference>
<feature type="repeat" description="PPR" evidence="2">
    <location>
        <begin position="187"/>
        <end position="221"/>
    </location>
</feature>
<dbReference type="OrthoDB" id="411857at2759"/>
<dbReference type="EMBL" id="MCFE01000010">
    <property type="protein sequence ID" value="ORY07196.1"/>
    <property type="molecule type" value="Genomic_DNA"/>
</dbReference>
<protein>
    <recommendedName>
        <fullName evidence="5">TPR-like protein</fullName>
    </recommendedName>
</protein>